<dbReference type="SUPFAM" id="SSF50978">
    <property type="entry name" value="WD40 repeat-like"/>
    <property type="match status" value="2"/>
</dbReference>
<dbReference type="InterPro" id="IPR036322">
    <property type="entry name" value="WD40_repeat_dom_sf"/>
</dbReference>
<keyword evidence="1 3" id="KW-0853">WD repeat</keyword>
<dbReference type="EMBL" id="JTDE01021179">
    <property type="protein sequence ID" value="KAF7233280.1"/>
    <property type="molecule type" value="Genomic_DNA"/>
</dbReference>
<protein>
    <recommendedName>
        <fullName evidence="6">WD repeat-containing protein 90</fullName>
    </recommendedName>
</protein>
<dbReference type="InterPro" id="IPR001680">
    <property type="entry name" value="WD40_rpt"/>
</dbReference>
<feature type="non-terminal residue" evidence="4">
    <location>
        <position position="1"/>
    </location>
</feature>
<dbReference type="InterPro" id="IPR011047">
    <property type="entry name" value="Quinoprotein_ADH-like_sf"/>
</dbReference>
<comment type="caution">
    <text evidence="4">The sequence shown here is derived from an EMBL/GenBank/DDBJ whole genome shotgun (WGS) entry which is preliminary data.</text>
</comment>
<evidence type="ECO:0000313" key="5">
    <source>
        <dbReference type="Proteomes" id="UP000822476"/>
    </source>
</evidence>
<evidence type="ECO:0000256" key="3">
    <source>
        <dbReference type="PROSITE-ProRule" id="PRU00221"/>
    </source>
</evidence>
<feature type="repeat" description="WD" evidence="3">
    <location>
        <begin position="1565"/>
        <end position="1588"/>
    </location>
</feature>
<dbReference type="SUPFAM" id="SSF50998">
    <property type="entry name" value="Quinoprotein alcohol dehydrogenase-like"/>
    <property type="match status" value="1"/>
</dbReference>
<evidence type="ECO:0000256" key="2">
    <source>
        <dbReference type="ARBA" id="ARBA00022737"/>
    </source>
</evidence>
<dbReference type="InterPro" id="IPR015943">
    <property type="entry name" value="WD40/YVTN_repeat-like_dom_sf"/>
</dbReference>
<dbReference type="PANTHER" id="PTHR13720:SF24">
    <property type="entry name" value="WD REPEAT-CONTAINING PROTEIN 90"/>
    <property type="match status" value="1"/>
</dbReference>
<organism evidence="4 5">
    <name type="scientific">Paragonimus skrjabini miyazakii</name>
    <dbReference type="NCBI Taxonomy" id="59628"/>
    <lineage>
        <taxon>Eukaryota</taxon>
        <taxon>Metazoa</taxon>
        <taxon>Spiralia</taxon>
        <taxon>Lophotrochozoa</taxon>
        <taxon>Platyhelminthes</taxon>
        <taxon>Trematoda</taxon>
        <taxon>Digenea</taxon>
        <taxon>Plagiorchiida</taxon>
        <taxon>Troglotremata</taxon>
        <taxon>Troglotrematidae</taxon>
        <taxon>Paragonimus</taxon>
    </lineage>
</organism>
<dbReference type="PROSITE" id="PS50082">
    <property type="entry name" value="WD_REPEATS_2"/>
    <property type="match status" value="1"/>
</dbReference>
<accession>A0A8S9YF77</accession>
<dbReference type="PANTHER" id="PTHR13720">
    <property type="entry name" value="WD-40 REPEAT PROTEIN"/>
    <property type="match status" value="1"/>
</dbReference>
<evidence type="ECO:0008006" key="6">
    <source>
        <dbReference type="Google" id="ProtNLM"/>
    </source>
</evidence>
<dbReference type="SMART" id="SM00320">
    <property type="entry name" value="WD40"/>
    <property type="match status" value="8"/>
</dbReference>
<reference evidence="4" key="1">
    <citation type="submission" date="2019-07" db="EMBL/GenBank/DDBJ databases">
        <title>Annotation for the trematode Paragonimus miyazaki's.</title>
        <authorList>
            <person name="Choi Y.-J."/>
        </authorList>
    </citation>
    <scope>NUCLEOTIDE SEQUENCE</scope>
    <source>
        <strain evidence="4">Japan</strain>
    </source>
</reference>
<keyword evidence="5" id="KW-1185">Reference proteome</keyword>
<dbReference type="OrthoDB" id="6252103at2759"/>
<evidence type="ECO:0000256" key="1">
    <source>
        <dbReference type="ARBA" id="ARBA00022574"/>
    </source>
</evidence>
<proteinExistence type="predicted"/>
<evidence type="ECO:0000313" key="4">
    <source>
        <dbReference type="EMBL" id="KAF7233280.1"/>
    </source>
</evidence>
<dbReference type="Proteomes" id="UP000822476">
    <property type="component" value="Unassembled WGS sequence"/>
</dbReference>
<gene>
    <name evidence="4" type="ORF">EG68_05780</name>
</gene>
<keyword evidence="2" id="KW-0677">Repeat</keyword>
<name>A0A8S9YF77_9TREM</name>
<dbReference type="Gene3D" id="2.130.10.10">
    <property type="entry name" value="YVTN repeat-like/Quinoprotein amine dehydrogenase"/>
    <property type="match status" value="4"/>
</dbReference>
<dbReference type="InterPro" id="IPR050630">
    <property type="entry name" value="WD_repeat_EMAP"/>
</dbReference>
<sequence length="2025" mass="223366">AKSTAITSIDESSCKILYHEDQPSSTDESCETSSFNKVNVKRNFHEVQSASQYEPPHLDMIHINACPTSCAKLLITPDGKACIFPCEAFVVVVHVEEKYQHQLVGHTDTVMGLCMDPDGTMLASCQSSSGDGVVHVWRMPLLEKQGYRKIEHPIGTGRANRIRTLRGVYLSKLGEFLFAFGEDSSGRGSILLWDVRSIGWNTALPLVARCNTDRCLQELCILPSVLDCPTQTKAKNVVLRFSTCSQSGLRLWRLRTSRSSGGSLNTMKNVQLTSTPVHLQLPLGQLTDCCIKPIVQICRTVLEDGEEGTEERNSYSVVTCSTTGYIIERSLGRSKFNPDLFEVSAIYRLTMRPQGGSAELHVVPYTVPNPNERGEHELLKMNPRPKGLNLTQIKWVHLGPGTLDGWLLTGSTDGCMRLWNIDGCDRSPKVEVTYAGAIRCLAVCTLKPELCKSPKLDDLEWCSRAKISLATETGGLACINVSGRVSDQNMEKKLCLESCSPKRIMAWQLDGPILSADTITCDPAGATSVVATLSIKGSIRIWKLSEMKVKDTQVAFTSESLSGLQETPLFDLCIPGDVPTCLALQPVGPTSQNETPETEQFTWLRLACGYPNSGLIRIFAPSTAALSLESMHHGGQDISALQFTRCGSFLYTADSSGQIACWKVPRVCVSDSGLTDTTGSSCLQLLSSSHRQVAVFTVEIPVGQIAQKMSHKLTVSRSVLALCPDGKRLAYIGPSSLLITIVQSLTLECLVQLDLEHLDRIHFPDYPDPFLGYMDCSHLAVPHLLCFDGRIPCSDEYNLVVGTAGGHLFRLDGFDGKVLACAKFNDHTSQWKVENGVGSAKQVACWSTMCVTPDGHSLILADAARPILYTTSIKLNSVETPCKLPHYSYEQKDLRLTFRKFIGHLHPVTFIMVTVGRQPFCVTIDRPSWKIIHGNTKYGSGIFVWRLFPPMNFTQDMIRLESNNRKLNATSPPLEANTQFIGSRKINSIGPPTAGIYTKCEQSATLNGIRDGQLEVHMPPSKSYRHVRVVDECQVPNLKNLPTAAELDAMKLTESQLKLVCISDGQTDLRATFIGFANHTRAVNSLVWNPDSGLFVYTSDAFLVCESLETNTQKVYGTEFTKPETLTNPPVFMGESLTCLALSSNHRMFAVGATTLWSFTDHTNQSDGYERSIFTSTIIIIPMKEYGYLEHKIWTSSNGRRPVLDHTESFRFSYSQMLSEACSVQTSRTMGPLLANMCFNSNSRFLITISSCRLSIVGIWCTRQRTLLAHLSTNGSVNQIACSSIVPNEFVTVGYGINVTDRAEFKNPKPLGQLLFWNMLGADSLTCQGPGSNPGNRSQCLEELSAVVFLAYPASGDHYSMLSFRGGSIVQELLAVSSIRGVITLWDPQSRNQLFFIASEQEEIGVLSVCGPSGLVSGSASGCLRLWRIELPGDLERDRSEHTDYGYSSMSNVNLRLVKELSRLEGTSESYPITVASFDLEGQMGVVGTGNSTLWYVNWSEVELVPSRLSEHRTHPVDSDASASRTRLFSGHASTIYDLQWWFPSVSPVGTVCTQQNSSVSSEVMIVTSSADGKIRVWDSQTRELVSQIQITSHTFEDTEHSSPTCFAVLNYSKSSFCEHHEQTDVCGSGVHANFHCTGCLAVGLTNTCVKLFCLHRVHATAQLGAVASRTSDPVSQIRFIGQSHLILGTRGGLLILIAIEPLQASTKLTVIRVMKDHVLESVHSHGILALDVYSHSFSQNSLPVKQELDTSQLSRAALNSNNLNKKQSAIHKQTNLSTLSDESSSENAERWIWLALGEDKRLSLWVLVDRVTRNDVVSLHRNPPKFARCHLIHWILLDSLKIFSELPPQLPGQPEGSLTSVEFRAAFVKPYLESDANPAFSSTASYSQMSALDAPQIAIHAATGRNFSRILFYPVFPTDTKVSYLRSSVDLPERVVAVTCTNSIHSRCCFALTSCPSHFKLLYRKYDYCTQTNTDDWTPIVTLPRPLSRSGKEPQPSTAMMNIVNEQRRRKLAVGLGPNLILLE</sequence>
<dbReference type="Pfam" id="PF00400">
    <property type="entry name" value="WD40"/>
    <property type="match status" value="2"/>
</dbReference>